<reference evidence="2 3" key="1">
    <citation type="submission" date="2019-03" db="EMBL/GenBank/DDBJ databases">
        <title>Nematode-trapping fungi genome.</title>
        <authorList>
            <person name="Vidal-Diez De Ulzurrun G."/>
        </authorList>
    </citation>
    <scope>NUCLEOTIDE SEQUENCE [LARGE SCALE GENOMIC DNA]</scope>
    <source>
        <strain evidence="2 3">TWF154</strain>
    </source>
</reference>
<evidence type="ECO:0000313" key="3">
    <source>
        <dbReference type="Proteomes" id="UP000297595"/>
    </source>
</evidence>
<dbReference type="AlphaFoldDB" id="A0A7C8PCT8"/>
<protein>
    <submittedName>
        <fullName evidence="2">Uncharacterized protein</fullName>
    </submittedName>
</protein>
<sequence length="69" mass="8004">MAGRLFLCRIQKPWLSVRDPAVRKRRENRSEKLSSSSHVSRQRHSVNVTANRKSVIFFCPHFFGLPIAP</sequence>
<evidence type="ECO:0000313" key="2">
    <source>
        <dbReference type="EMBL" id="TGJ68750.1"/>
    </source>
</evidence>
<organism evidence="2 3">
    <name type="scientific">Orbilia oligospora</name>
    <name type="common">Nematode-trapping fungus</name>
    <name type="synonym">Arthrobotrys oligospora</name>
    <dbReference type="NCBI Taxonomy" id="2813651"/>
    <lineage>
        <taxon>Eukaryota</taxon>
        <taxon>Fungi</taxon>
        <taxon>Dikarya</taxon>
        <taxon>Ascomycota</taxon>
        <taxon>Pezizomycotina</taxon>
        <taxon>Orbiliomycetes</taxon>
        <taxon>Orbiliales</taxon>
        <taxon>Orbiliaceae</taxon>
        <taxon>Orbilia</taxon>
    </lineage>
</organism>
<proteinExistence type="predicted"/>
<evidence type="ECO:0000256" key="1">
    <source>
        <dbReference type="SAM" id="MobiDB-lite"/>
    </source>
</evidence>
<name>A0A7C8PCT8_ORBOL</name>
<comment type="caution">
    <text evidence="2">The sequence shown here is derived from an EMBL/GenBank/DDBJ whole genome shotgun (WGS) entry which is preliminary data.</text>
</comment>
<dbReference type="Proteomes" id="UP000297595">
    <property type="component" value="Unassembled WGS sequence"/>
</dbReference>
<dbReference type="EMBL" id="SOZJ01000003">
    <property type="protein sequence ID" value="TGJ68750.1"/>
    <property type="molecule type" value="Genomic_DNA"/>
</dbReference>
<feature type="region of interest" description="Disordered" evidence="1">
    <location>
        <begin position="21"/>
        <end position="46"/>
    </location>
</feature>
<accession>A0A7C8PCT8</accession>
<gene>
    <name evidence="2" type="ORF">EYR41_004836</name>
</gene>